<sequence>MNFKLQLAHLLFAAVPALANAQDAGFLGDCTETLQTSPAAIKSVPLGLERDIVDGGEGRDVLIYRGPSHVVVGRGKIGSMERIDIRNGQFDTITILGEVVQATSSAEVDIRADEFDTVVLDPRLSWTLLPDPSLAFDTYSATIDDKSLSVLVAPGTFVLSGQMSQDVTTVAGVEGEYAFPVPPSSETPQDVIDADGQATFGWDSGGTIRPTVAETGLNVSEVDLDFANGRINVIELCLANVIDPSGRLIRLLADPFDQFVLLDPENWTRQDVGDPDVVRLSSEADAGSALVEMSAEFLRLGSNGALAVGFAREPGVWNLSSDMATAVDAIDLRNGGTDRLILRNDRRIREGFRLIVGDQGDEIWLDGSAGWSIKYTPMGVTASNPVGTENSYITLQFGPDLKVRKLPFPPYLAEPALLDSLFYPGSRDRVTEASTLFVTRGGYVDLSQIQIANKSTFSLRNGSPNILRIRPGDFSLAAQRVEISGDSDADMVLAVGLPAPEVKTPGEISWILPFADGPRTVVVRGLRVVHGEEVNP</sequence>
<dbReference type="Proteomes" id="UP000282002">
    <property type="component" value="Chromosome"/>
</dbReference>
<organism evidence="2 3">
    <name type="scientific">Tabrizicola piscis</name>
    <dbReference type="NCBI Taxonomy" id="2494374"/>
    <lineage>
        <taxon>Bacteria</taxon>
        <taxon>Pseudomonadati</taxon>
        <taxon>Pseudomonadota</taxon>
        <taxon>Alphaproteobacteria</taxon>
        <taxon>Rhodobacterales</taxon>
        <taxon>Paracoccaceae</taxon>
        <taxon>Tabrizicola</taxon>
    </lineage>
</organism>
<keyword evidence="1" id="KW-0732">Signal</keyword>
<evidence type="ECO:0000256" key="1">
    <source>
        <dbReference type="SAM" id="SignalP"/>
    </source>
</evidence>
<dbReference type="OrthoDB" id="9823946at2"/>
<evidence type="ECO:0000313" key="2">
    <source>
        <dbReference type="EMBL" id="AZL57770.1"/>
    </source>
</evidence>
<feature type="chain" id="PRO_5019146617" evidence="1">
    <location>
        <begin position="22"/>
        <end position="536"/>
    </location>
</feature>
<accession>A0A3S8U2C8</accession>
<dbReference type="KEGG" id="taw:EI545_02275"/>
<feature type="signal peptide" evidence="1">
    <location>
        <begin position="1"/>
        <end position="21"/>
    </location>
</feature>
<name>A0A3S8U2C8_9RHOB</name>
<dbReference type="RefSeq" id="WP_125323971.1">
    <property type="nucleotide sequence ID" value="NZ_CP034328.1"/>
</dbReference>
<keyword evidence="3" id="KW-1185">Reference proteome</keyword>
<evidence type="ECO:0000313" key="3">
    <source>
        <dbReference type="Proteomes" id="UP000282002"/>
    </source>
</evidence>
<proteinExistence type="predicted"/>
<protein>
    <submittedName>
        <fullName evidence="2">Uncharacterized protein</fullName>
    </submittedName>
</protein>
<reference evidence="2 3" key="1">
    <citation type="submission" date="2018-12" db="EMBL/GenBank/DDBJ databases">
        <title>Complete genome sequencing of Tabrizicola sp. K13M18.</title>
        <authorList>
            <person name="Bae J.-W."/>
        </authorList>
    </citation>
    <scope>NUCLEOTIDE SEQUENCE [LARGE SCALE GENOMIC DNA]</scope>
    <source>
        <strain evidence="2 3">K13M18</strain>
    </source>
</reference>
<dbReference type="EMBL" id="CP034328">
    <property type="protein sequence ID" value="AZL57770.1"/>
    <property type="molecule type" value="Genomic_DNA"/>
</dbReference>
<gene>
    <name evidence="2" type="ORF">EI545_02275</name>
</gene>
<dbReference type="AlphaFoldDB" id="A0A3S8U2C8"/>